<dbReference type="EMBL" id="JAOAOG010000325">
    <property type="protein sequence ID" value="KAJ6228970.1"/>
    <property type="molecule type" value="Genomic_DNA"/>
</dbReference>
<accession>A0ABQ8X8I2</accession>
<gene>
    <name evidence="1" type="ORF">M0813_08469</name>
</gene>
<dbReference type="Pfam" id="PF03637">
    <property type="entry name" value="Mob1_phocein"/>
    <property type="match status" value="1"/>
</dbReference>
<dbReference type="PANTHER" id="PTHR22599">
    <property type="entry name" value="MPS ONE BINDER KINASE ACTIVATOR-LIKE MOB"/>
    <property type="match status" value="1"/>
</dbReference>
<sequence length="213" mass="25323">MHRFFRHRTKTVFAKKKSQRLQSPNNRLLRNAKETLGGCDLEQAVQLPENGNENEWIAHHIIDFRNKLALFFGIVKGSCTKKRCPIMNAGINWQYCWVNNKKSKPQKMPAQTYILRLFKWVDNQINNESLFPNNPKKYPKKWKSKVSVPIIRRLFRVLGHIYHAHFQLIREKGTEAHLNTLLIHFVYFAREFSLLKSKDYLPMKNVIEQLCFK</sequence>
<evidence type="ECO:0000313" key="2">
    <source>
        <dbReference type="Proteomes" id="UP001150062"/>
    </source>
</evidence>
<evidence type="ECO:0000313" key="1">
    <source>
        <dbReference type="EMBL" id="KAJ6228970.1"/>
    </source>
</evidence>
<dbReference type="InterPro" id="IPR005301">
    <property type="entry name" value="MOB_kinase_act_fam"/>
</dbReference>
<protein>
    <submittedName>
        <fullName evidence="1">Mob kinase activator-like 1</fullName>
    </submittedName>
</protein>
<dbReference type="Proteomes" id="UP001150062">
    <property type="component" value="Unassembled WGS sequence"/>
</dbReference>
<reference evidence="1" key="1">
    <citation type="submission" date="2022-08" db="EMBL/GenBank/DDBJ databases">
        <title>Novel sulfate-reducing endosymbionts in the free-living metamonad Anaeramoeba.</title>
        <authorList>
            <person name="Jerlstrom-Hultqvist J."/>
            <person name="Cepicka I."/>
            <person name="Gallot-Lavallee L."/>
            <person name="Salas-Leiva D."/>
            <person name="Curtis B.A."/>
            <person name="Zahonova K."/>
            <person name="Pipaliya S."/>
            <person name="Dacks J."/>
            <person name="Roger A.J."/>
        </authorList>
    </citation>
    <scope>NUCLEOTIDE SEQUENCE</scope>
    <source>
        <strain evidence="1">Schooner1</strain>
    </source>
</reference>
<dbReference type="SUPFAM" id="SSF101152">
    <property type="entry name" value="Mob1/phocein"/>
    <property type="match status" value="1"/>
</dbReference>
<keyword evidence="2" id="KW-1185">Reference proteome</keyword>
<dbReference type="Gene3D" id="1.20.140.30">
    <property type="entry name" value="MOB kinase activator"/>
    <property type="match status" value="1"/>
</dbReference>
<organism evidence="1 2">
    <name type="scientific">Anaeramoeba flamelloides</name>
    <dbReference type="NCBI Taxonomy" id="1746091"/>
    <lineage>
        <taxon>Eukaryota</taxon>
        <taxon>Metamonada</taxon>
        <taxon>Anaeramoebidae</taxon>
        <taxon>Anaeramoeba</taxon>
    </lineage>
</organism>
<dbReference type="InterPro" id="IPR036703">
    <property type="entry name" value="MOB_kinase_act_sf"/>
</dbReference>
<proteinExistence type="predicted"/>
<dbReference type="SMART" id="SM01388">
    <property type="entry name" value="Mob1_phocein"/>
    <property type="match status" value="1"/>
</dbReference>
<comment type="caution">
    <text evidence="1">The sequence shown here is derived from an EMBL/GenBank/DDBJ whole genome shotgun (WGS) entry which is preliminary data.</text>
</comment>
<name>A0ABQ8X8I2_9EUKA</name>